<dbReference type="InterPro" id="IPR029526">
    <property type="entry name" value="PGBD"/>
</dbReference>
<accession>A0A1X7UTB3</accession>
<organism evidence="2">
    <name type="scientific">Amphimedon queenslandica</name>
    <name type="common">Sponge</name>
    <dbReference type="NCBI Taxonomy" id="400682"/>
    <lineage>
        <taxon>Eukaryota</taxon>
        <taxon>Metazoa</taxon>
        <taxon>Porifera</taxon>
        <taxon>Demospongiae</taxon>
        <taxon>Heteroscleromorpha</taxon>
        <taxon>Haplosclerida</taxon>
        <taxon>Niphatidae</taxon>
        <taxon>Amphimedon</taxon>
    </lineage>
</organism>
<sequence>MMTQMMFFCIGSDDELGFEDDDDSHDCTLATDVAINDAVTGHVEPASTSPCSAADFELSSPAAIITDYKGRIIWNWSTYKISQSQWVIISSSPLKVFQLFFTTVLMDFIVSETNQYACYCMGDEIYQNWETINIEDMNVYFGIMIITD</sequence>
<dbReference type="AlphaFoldDB" id="A0A1X7UTB3"/>
<name>A0A1X7UTB3_AMPQE</name>
<proteinExistence type="predicted"/>
<protein>
    <recommendedName>
        <fullName evidence="1">PiggyBac transposable element-derived protein domain-containing protein</fullName>
    </recommendedName>
</protein>
<evidence type="ECO:0000259" key="1">
    <source>
        <dbReference type="Pfam" id="PF13843"/>
    </source>
</evidence>
<feature type="domain" description="PiggyBac transposable element-derived protein" evidence="1">
    <location>
        <begin position="92"/>
        <end position="147"/>
    </location>
</feature>
<dbReference type="InParanoid" id="A0A1X7UTB3"/>
<dbReference type="EnsemblMetazoa" id="Aqu2.1.30754_001">
    <property type="protein sequence ID" value="Aqu2.1.30754_001"/>
    <property type="gene ID" value="Aqu2.1.30754"/>
</dbReference>
<dbReference type="Pfam" id="PF13843">
    <property type="entry name" value="DDE_Tnp_1_7"/>
    <property type="match status" value="1"/>
</dbReference>
<evidence type="ECO:0000313" key="2">
    <source>
        <dbReference type="EnsemblMetazoa" id="Aqu2.1.30754_001"/>
    </source>
</evidence>
<reference evidence="2" key="1">
    <citation type="submission" date="2017-05" db="UniProtKB">
        <authorList>
            <consortium name="EnsemblMetazoa"/>
        </authorList>
    </citation>
    <scope>IDENTIFICATION</scope>
</reference>